<keyword evidence="3" id="KW-1185">Reference proteome</keyword>
<organism evidence="2 3">
    <name type="scientific">Nannocystis exedens</name>
    <dbReference type="NCBI Taxonomy" id="54"/>
    <lineage>
        <taxon>Bacteria</taxon>
        <taxon>Pseudomonadati</taxon>
        <taxon>Myxococcota</taxon>
        <taxon>Polyangia</taxon>
        <taxon>Nannocystales</taxon>
        <taxon>Nannocystaceae</taxon>
        <taxon>Nannocystis</taxon>
    </lineage>
</organism>
<dbReference type="GO" id="GO:0005524">
    <property type="term" value="F:ATP binding"/>
    <property type="evidence" value="ECO:0007669"/>
    <property type="project" value="InterPro"/>
</dbReference>
<dbReference type="SUPFAM" id="SSF52540">
    <property type="entry name" value="P-loop containing nucleoside triphosphate hydrolases"/>
    <property type="match status" value="1"/>
</dbReference>
<dbReference type="OrthoDB" id="5521237at2"/>
<keyword evidence="2" id="KW-0808">Transferase</keyword>
<dbReference type="STRING" id="54.SAMN02745121_04534"/>
<reference evidence="3" key="1">
    <citation type="submission" date="2016-10" db="EMBL/GenBank/DDBJ databases">
        <authorList>
            <person name="Varghese N."/>
            <person name="Submissions S."/>
        </authorList>
    </citation>
    <scope>NUCLEOTIDE SEQUENCE [LARGE SCALE GENOMIC DNA]</scope>
    <source>
        <strain evidence="3">ATCC 25963</strain>
    </source>
</reference>
<evidence type="ECO:0000259" key="1">
    <source>
        <dbReference type="PROSITE" id="PS50011"/>
    </source>
</evidence>
<dbReference type="EMBL" id="FOMX01000015">
    <property type="protein sequence ID" value="SFE52557.1"/>
    <property type="molecule type" value="Genomic_DNA"/>
</dbReference>
<dbReference type="PROSITE" id="PS50011">
    <property type="entry name" value="PROTEIN_KINASE_DOM"/>
    <property type="match status" value="1"/>
</dbReference>
<dbReference type="InterPro" id="IPR053159">
    <property type="entry name" value="Hybrid_Histidine_Kinase"/>
</dbReference>
<dbReference type="SMART" id="SM00220">
    <property type="entry name" value="S_TKc"/>
    <property type="match status" value="1"/>
</dbReference>
<dbReference type="InterPro" id="IPR008271">
    <property type="entry name" value="Ser/Thr_kinase_AS"/>
</dbReference>
<gene>
    <name evidence="2" type="ORF">SAMN02745121_04534</name>
</gene>
<dbReference type="InterPro" id="IPR041664">
    <property type="entry name" value="AAA_16"/>
</dbReference>
<evidence type="ECO:0000313" key="2">
    <source>
        <dbReference type="EMBL" id="SFE52557.1"/>
    </source>
</evidence>
<dbReference type="GO" id="GO:0004672">
    <property type="term" value="F:protein kinase activity"/>
    <property type="evidence" value="ECO:0007669"/>
    <property type="project" value="InterPro"/>
</dbReference>
<dbReference type="InterPro" id="IPR011009">
    <property type="entry name" value="Kinase-like_dom_sf"/>
</dbReference>
<sequence>MNVTSPYAITETLHEGQNTTLFRAVRTVDGRPVLLKALDPRRSRPRDFERLKHEYLLCKDLELPSVVKPLALETYEGMPALVMEDFGARSLDQFLGAPMALEKFLDLAARIAAAVAAIHEREIVHRDVKPQNILVNAETGQVKLTDLGLASRLPRECKAGESPRLIEGSLAYLSPEQTGRMNRAIDSRADLYALGVAFYEMLTGRLPFEARDPLEWVHYHVARAPQPPSSIVPGLPEVLSALVPRLLAKMPEDRYQIARGLQLDLERCLAELRSNGKIDRFPLGERDVSDRFQIPEKLYGREDEVAALLSAFDRAADAGVPELVLVSGYPGIGKSALVHELHKPVVRRRGFFISGKFDQYKRDIPYSTLVQAFGELVLEILAESEERIAAWRQRLRDALGKSGQLIVDVIPQIELVIGAQPPVPELPPREAQNRFRIVFRKFIGVFARKEHPLALFLDDLQWADSASLGLLEELITYPETRVLLVVGAYRDNETFAVAPTSSPPGDAPRI</sequence>
<dbReference type="Gene3D" id="3.30.200.20">
    <property type="entry name" value="Phosphorylase Kinase, domain 1"/>
    <property type="match status" value="1"/>
</dbReference>
<dbReference type="Proteomes" id="UP000199400">
    <property type="component" value="Unassembled WGS sequence"/>
</dbReference>
<dbReference type="Pfam" id="PF00069">
    <property type="entry name" value="Pkinase"/>
    <property type="match status" value="1"/>
</dbReference>
<dbReference type="InterPro" id="IPR000719">
    <property type="entry name" value="Prot_kinase_dom"/>
</dbReference>
<dbReference type="Gene3D" id="1.10.510.10">
    <property type="entry name" value="Transferase(Phosphotransferase) domain 1"/>
    <property type="match status" value="1"/>
</dbReference>
<dbReference type="PROSITE" id="PS00108">
    <property type="entry name" value="PROTEIN_KINASE_ST"/>
    <property type="match status" value="1"/>
</dbReference>
<dbReference type="AlphaFoldDB" id="A0A1I2B9A5"/>
<dbReference type="CDD" id="cd14014">
    <property type="entry name" value="STKc_PknB_like"/>
    <property type="match status" value="1"/>
</dbReference>
<dbReference type="PANTHER" id="PTHR43642:SF1">
    <property type="entry name" value="HYBRID SIGNAL TRANSDUCTION HISTIDINE KINASE G"/>
    <property type="match status" value="1"/>
</dbReference>
<protein>
    <submittedName>
        <fullName evidence="2">Protein kinase domain-containing protein</fullName>
    </submittedName>
</protein>
<name>A0A1I2B9A5_9BACT</name>
<proteinExistence type="predicted"/>
<feature type="domain" description="Protein kinase" evidence="1">
    <location>
        <begin position="7"/>
        <end position="269"/>
    </location>
</feature>
<keyword evidence="2" id="KW-0418">Kinase</keyword>
<evidence type="ECO:0000313" key="3">
    <source>
        <dbReference type="Proteomes" id="UP000199400"/>
    </source>
</evidence>
<accession>A0A1I2B9A5</accession>
<dbReference type="Gene3D" id="3.40.50.300">
    <property type="entry name" value="P-loop containing nucleotide triphosphate hydrolases"/>
    <property type="match status" value="1"/>
</dbReference>
<dbReference type="PANTHER" id="PTHR43642">
    <property type="entry name" value="HYBRID SIGNAL TRANSDUCTION HISTIDINE KINASE G"/>
    <property type="match status" value="1"/>
</dbReference>
<dbReference type="RefSeq" id="WP_096326484.1">
    <property type="nucleotide sequence ID" value="NZ_FOMX01000015.1"/>
</dbReference>
<dbReference type="SUPFAM" id="SSF56112">
    <property type="entry name" value="Protein kinase-like (PK-like)"/>
    <property type="match status" value="1"/>
</dbReference>
<dbReference type="Pfam" id="PF13191">
    <property type="entry name" value="AAA_16"/>
    <property type="match status" value="1"/>
</dbReference>
<dbReference type="InterPro" id="IPR027417">
    <property type="entry name" value="P-loop_NTPase"/>
</dbReference>